<evidence type="ECO:0000256" key="6">
    <source>
        <dbReference type="ARBA" id="ARBA00022853"/>
    </source>
</evidence>
<dbReference type="GO" id="GO:0003682">
    <property type="term" value="F:chromatin binding"/>
    <property type="evidence" value="ECO:0007669"/>
    <property type="project" value="InterPro"/>
</dbReference>
<sequence>MALLSNNEFLASLGSLLTAKKVHGSVFLTQKRYSYDPSAEEDSLDDLSTDKNFPILIRATDGKSSKEDTKVKFSTLVNLTDLDSFFTRYGDICRAGMTTLKKRDRKKTKTKAKKKPTKAAAYSCNPGASAWTAAGRDSTATTEEDPATSQLLLPTMSVPLTQQKVAAMQVVLTALYNATDPEGRPISEIFQDMPDRDEVPDYYDVIKRPMALNVIRDNIQAARYTDLNDFVRDCAQIFHNAKTYNRSDSVIYEDASLLEIFLVQKLTEMKERGAFPEVQVPALGPLPPPSTGGDTDEDASDADPSDDDDEDLDLDDEGAPRKKRKTSAKIGRPRKVVTDEEGNPIERPDMADLKRKRGRPPKVDTPNDARIKNILKGLRREKIMGRQIFAPFEKLPDPKMFPDYYEAIKNPIATEGIKRKAKAKAYKDLSSFLEDMDLMFNNAKRYNMPGSELFNDACYLQEVAHRLAQQEISRDDTELVLENAMAATPARSSKLQRIPLDKIYYKDDVFQVGDWVHLKNPNDAEKPIPAQIFRTWQSPDGSQWINVCWYYRPEQTIHRADRTFYENEVFKTGQYRDHDINDVIERIFIMFVTKYVRGRPRDIGDVKIYVCESRYNEENQEANKIKSWKSCVPDEVRGKEYDMYHFDRVRVLTKVPSPLLHWLPPDAKEGDPPTELIRGSEDGPPIRGSIIPCPPPDPSQLVKQTEPTPPPPDTSAPPPVTSSHITTLPPKVTTFQPPEPQFTMPQLPPRLPPPPPPVYAQPPVPPVAFTMPPPPVMPDGVARVNALPDATVETVQRDPLGRVLWFPVPPNDNVKPVLETGVKGHSLAYLAKRRDIMKAKKEKLAKARQGAALTKTAKSDVDQDQSISKEYQEAARELLAQGLVQVTKHITA</sequence>
<feature type="region of interest" description="Disordered" evidence="15">
    <location>
        <begin position="103"/>
        <end position="123"/>
    </location>
</feature>
<comment type="caution">
    <text evidence="18">The sequence shown here is derived from an EMBL/GenBank/DDBJ whole genome shotgun (WGS) entry which is preliminary data.</text>
</comment>
<accession>A0A0E9NQZ1</accession>
<feature type="domain" description="BAH" evidence="17">
    <location>
        <begin position="508"/>
        <end position="626"/>
    </location>
</feature>
<dbReference type="InterPro" id="IPR036427">
    <property type="entry name" value="Bromodomain-like_sf"/>
</dbReference>
<evidence type="ECO:0000256" key="15">
    <source>
        <dbReference type="SAM" id="MobiDB-lite"/>
    </source>
</evidence>
<dbReference type="PANTHER" id="PTHR16062:SF21">
    <property type="entry name" value="CHROMATIN STRUCTURE-REMODELING COMPLEX SUBUNIT RSC1-RELATED"/>
    <property type="match status" value="1"/>
</dbReference>
<dbReference type="InterPro" id="IPR003210">
    <property type="entry name" value="Signal_recog_particle_SRP14"/>
</dbReference>
<dbReference type="CDD" id="cd04369">
    <property type="entry name" value="Bromodomain"/>
    <property type="match status" value="1"/>
</dbReference>
<feature type="compositionally biased region" description="Basic residues" evidence="15">
    <location>
        <begin position="103"/>
        <end position="117"/>
    </location>
</feature>
<dbReference type="GO" id="GO:0016586">
    <property type="term" value="C:RSC-type complex"/>
    <property type="evidence" value="ECO:0007669"/>
    <property type="project" value="InterPro"/>
</dbReference>
<dbReference type="GO" id="GO:0005786">
    <property type="term" value="C:signal recognition particle, endoplasmic reticulum targeting"/>
    <property type="evidence" value="ECO:0007669"/>
    <property type="project" value="UniProtKB-KW"/>
</dbReference>
<dbReference type="SMART" id="SM00439">
    <property type="entry name" value="BAH"/>
    <property type="match status" value="1"/>
</dbReference>
<dbReference type="PROSITE" id="PS50014">
    <property type="entry name" value="BROMODOMAIN_2"/>
    <property type="match status" value="2"/>
</dbReference>
<feature type="region of interest" description="Disordered" evidence="15">
    <location>
        <begin position="662"/>
        <end position="752"/>
    </location>
</feature>
<evidence type="ECO:0000256" key="8">
    <source>
        <dbReference type="ARBA" id="ARBA00023015"/>
    </source>
</evidence>
<evidence type="ECO:0000259" key="16">
    <source>
        <dbReference type="PROSITE" id="PS50014"/>
    </source>
</evidence>
<evidence type="ECO:0000256" key="13">
    <source>
        <dbReference type="ARBA" id="ARBA00023274"/>
    </source>
</evidence>
<dbReference type="Gene3D" id="3.30.720.10">
    <property type="entry name" value="Signal recognition particle alu RNA binding heterodimer, srp9/1"/>
    <property type="match status" value="1"/>
</dbReference>
<gene>
    <name evidence="18" type="ORF">G7K_6167-t1</name>
</gene>
<keyword evidence="5" id="KW-0677">Repeat</keyword>
<keyword evidence="13" id="KW-0687">Ribonucleoprotein</keyword>
<dbReference type="EMBL" id="BACD03000059">
    <property type="protein sequence ID" value="GAO52081.1"/>
    <property type="molecule type" value="Genomic_DNA"/>
</dbReference>
<dbReference type="InterPro" id="IPR037382">
    <property type="entry name" value="Rsc/polybromo"/>
</dbReference>
<dbReference type="Gene3D" id="1.20.920.10">
    <property type="entry name" value="Bromodomain-like"/>
    <property type="match status" value="2"/>
</dbReference>
<keyword evidence="10" id="KW-0733">Signal recognition particle</keyword>
<dbReference type="InterPro" id="IPR018359">
    <property type="entry name" value="Bromodomain_CS"/>
</dbReference>
<feature type="region of interest" description="Disordered" evidence="15">
    <location>
        <begin position="276"/>
        <end position="368"/>
    </location>
</feature>
<evidence type="ECO:0008006" key="20">
    <source>
        <dbReference type="Google" id="ProtNLM"/>
    </source>
</evidence>
<dbReference type="SUPFAM" id="SSF47370">
    <property type="entry name" value="Bromodomain"/>
    <property type="match status" value="2"/>
</dbReference>
<dbReference type="InterPro" id="IPR001487">
    <property type="entry name" value="Bromodomain"/>
</dbReference>
<dbReference type="PANTHER" id="PTHR16062">
    <property type="entry name" value="SWI/SNF-RELATED"/>
    <property type="match status" value="1"/>
</dbReference>
<keyword evidence="4" id="KW-0963">Cytoplasm</keyword>
<comment type="subcellular location">
    <subcellularLocation>
        <location evidence="2">Cytoplasm</location>
    </subcellularLocation>
    <subcellularLocation>
        <location evidence="1">Nucleus</location>
    </subcellularLocation>
</comment>
<feature type="compositionally biased region" description="Basic residues" evidence="15">
    <location>
        <begin position="321"/>
        <end position="335"/>
    </location>
</feature>
<dbReference type="GO" id="GO:0040029">
    <property type="term" value="P:epigenetic regulation of gene expression"/>
    <property type="evidence" value="ECO:0007669"/>
    <property type="project" value="UniProtKB-ARBA"/>
</dbReference>
<dbReference type="InterPro" id="IPR001025">
    <property type="entry name" value="BAH_dom"/>
</dbReference>
<keyword evidence="11" id="KW-0804">Transcription</keyword>
<dbReference type="STRING" id="698492.A0A0E9NQZ1"/>
<dbReference type="CDD" id="cd04717">
    <property type="entry name" value="BAH_polybromo"/>
    <property type="match status" value="1"/>
</dbReference>
<evidence type="ECO:0000256" key="12">
    <source>
        <dbReference type="ARBA" id="ARBA00023242"/>
    </source>
</evidence>
<evidence type="ECO:0000259" key="17">
    <source>
        <dbReference type="PROSITE" id="PS51038"/>
    </source>
</evidence>
<evidence type="ECO:0000256" key="2">
    <source>
        <dbReference type="ARBA" id="ARBA00004496"/>
    </source>
</evidence>
<evidence type="ECO:0000256" key="7">
    <source>
        <dbReference type="ARBA" id="ARBA00022884"/>
    </source>
</evidence>
<comment type="similarity">
    <text evidence="3">Belongs to the SRP14 family.</text>
</comment>
<keyword evidence="9 14" id="KW-0103">Bromodomain</keyword>
<keyword evidence="7" id="KW-0694">RNA-binding</keyword>
<keyword evidence="6" id="KW-0156">Chromatin regulator</keyword>
<evidence type="ECO:0000256" key="14">
    <source>
        <dbReference type="PROSITE-ProRule" id="PRU00035"/>
    </source>
</evidence>
<reference evidence="18 19" key="3">
    <citation type="journal article" date="2015" name="Genome Announc.">
        <title>Draft Genome Sequence of the Archiascomycetous Yeast Saitoella complicata.</title>
        <authorList>
            <person name="Yamauchi K."/>
            <person name="Kondo S."/>
            <person name="Hamamoto M."/>
            <person name="Takahashi Y."/>
            <person name="Ogura Y."/>
            <person name="Hayashi T."/>
            <person name="Nishida H."/>
        </authorList>
    </citation>
    <scope>NUCLEOTIDE SEQUENCE [LARGE SCALE GENOMIC DNA]</scope>
    <source>
        <strain evidence="18 19">NRRL Y-17804</strain>
    </source>
</reference>
<reference evidence="18 19" key="1">
    <citation type="journal article" date="2011" name="J. Gen. Appl. Microbiol.">
        <title>Draft genome sequencing of the enigmatic yeast Saitoella complicata.</title>
        <authorList>
            <person name="Nishida H."/>
            <person name="Hamamoto M."/>
            <person name="Sugiyama J."/>
        </authorList>
    </citation>
    <scope>NUCLEOTIDE SEQUENCE [LARGE SCALE GENOMIC DNA]</scope>
    <source>
        <strain evidence="18 19">NRRL Y-17804</strain>
    </source>
</reference>
<name>A0A0E9NQZ1_SAICN</name>
<feature type="compositionally biased region" description="Basic and acidic residues" evidence="15">
    <location>
        <begin position="344"/>
        <end position="353"/>
    </location>
</feature>
<dbReference type="Pfam" id="PF00439">
    <property type="entry name" value="Bromodomain"/>
    <property type="match status" value="2"/>
</dbReference>
<evidence type="ECO:0000256" key="10">
    <source>
        <dbReference type="ARBA" id="ARBA00023135"/>
    </source>
</evidence>
<evidence type="ECO:0000256" key="11">
    <source>
        <dbReference type="ARBA" id="ARBA00023163"/>
    </source>
</evidence>
<evidence type="ECO:0000256" key="1">
    <source>
        <dbReference type="ARBA" id="ARBA00004123"/>
    </source>
</evidence>
<dbReference type="GO" id="GO:0006614">
    <property type="term" value="P:SRP-dependent cotranslational protein targeting to membrane"/>
    <property type="evidence" value="ECO:0007669"/>
    <property type="project" value="InterPro"/>
</dbReference>
<evidence type="ECO:0000256" key="3">
    <source>
        <dbReference type="ARBA" id="ARBA00010349"/>
    </source>
</evidence>
<protein>
    <recommendedName>
        <fullName evidence="20">Bromodomain-containing protein</fullName>
    </recommendedName>
</protein>
<dbReference type="GO" id="GO:0008312">
    <property type="term" value="F:7S RNA binding"/>
    <property type="evidence" value="ECO:0007669"/>
    <property type="project" value="InterPro"/>
</dbReference>
<dbReference type="PROSITE" id="PS51038">
    <property type="entry name" value="BAH"/>
    <property type="match status" value="1"/>
</dbReference>
<dbReference type="InterPro" id="IPR009018">
    <property type="entry name" value="Signal_recog_particle_SRP9/14"/>
</dbReference>
<dbReference type="GO" id="GO:0006368">
    <property type="term" value="P:transcription elongation by RNA polymerase II"/>
    <property type="evidence" value="ECO:0007669"/>
    <property type="project" value="TreeGrafter"/>
</dbReference>
<proteinExistence type="inferred from homology"/>
<dbReference type="AlphaFoldDB" id="A0A0E9NQZ1"/>
<evidence type="ECO:0000256" key="5">
    <source>
        <dbReference type="ARBA" id="ARBA00022737"/>
    </source>
</evidence>
<keyword evidence="12" id="KW-0539">Nucleus</keyword>
<dbReference type="Pfam" id="PF01426">
    <property type="entry name" value="BAH"/>
    <property type="match status" value="1"/>
</dbReference>
<feature type="compositionally biased region" description="Acidic residues" evidence="15">
    <location>
        <begin position="294"/>
        <end position="317"/>
    </location>
</feature>
<dbReference type="SUPFAM" id="SSF54762">
    <property type="entry name" value="Signal recognition particle alu RNA binding heterodimer, SRP9/14"/>
    <property type="match status" value="1"/>
</dbReference>
<feature type="compositionally biased region" description="Pro residues" evidence="15">
    <location>
        <begin position="707"/>
        <end position="720"/>
    </location>
</feature>
<dbReference type="PRINTS" id="PR00503">
    <property type="entry name" value="BROMODOMAIN"/>
</dbReference>
<dbReference type="Gene3D" id="2.30.30.490">
    <property type="match status" value="1"/>
</dbReference>
<evidence type="ECO:0000256" key="4">
    <source>
        <dbReference type="ARBA" id="ARBA00022490"/>
    </source>
</evidence>
<dbReference type="Proteomes" id="UP000033140">
    <property type="component" value="Unassembled WGS sequence"/>
</dbReference>
<feature type="domain" description="Bromo" evidence="16">
    <location>
        <begin position="384"/>
        <end position="454"/>
    </location>
</feature>
<dbReference type="OMA" id="GQYRDHD"/>
<reference evidence="18 19" key="2">
    <citation type="journal article" date="2014" name="J. Gen. Appl. Microbiol.">
        <title>The early diverging ascomycetous budding yeast Saitoella complicata has three histone deacetylases belonging to the Clr6, Hos2, and Rpd3 lineages.</title>
        <authorList>
            <person name="Nishida H."/>
            <person name="Matsumoto T."/>
            <person name="Kondo S."/>
            <person name="Hamamoto M."/>
            <person name="Yoshikawa H."/>
        </authorList>
    </citation>
    <scope>NUCLEOTIDE SEQUENCE [LARGE SCALE GENOMIC DNA]</scope>
    <source>
        <strain evidence="18 19">NRRL Y-17804</strain>
    </source>
</reference>
<organism evidence="18 19">
    <name type="scientific">Saitoella complicata (strain BCRC 22490 / CBS 7301 / JCM 7358 / NBRC 10748 / NRRL Y-17804)</name>
    <dbReference type="NCBI Taxonomy" id="698492"/>
    <lineage>
        <taxon>Eukaryota</taxon>
        <taxon>Fungi</taxon>
        <taxon>Dikarya</taxon>
        <taxon>Ascomycota</taxon>
        <taxon>Taphrinomycotina</taxon>
        <taxon>Taphrinomycotina incertae sedis</taxon>
        <taxon>Saitoella</taxon>
    </lineage>
</organism>
<keyword evidence="8" id="KW-0805">Transcription regulation</keyword>
<dbReference type="PROSITE" id="PS00633">
    <property type="entry name" value="BROMODOMAIN_1"/>
    <property type="match status" value="2"/>
</dbReference>
<evidence type="ECO:0000313" key="19">
    <source>
        <dbReference type="Proteomes" id="UP000033140"/>
    </source>
</evidence>
<feature type="domain" description="Bromo" evidence="16">
    <location>
        <begin position="182"/>
        <end position="252"/>
    </location>
</feature>
<dbReference type="GO" id="GO:0030942">
    <property type="term" value="F:endoplasmic reticulum signal peptide binding"/>
    <property type="evidence" value="ECO:0007669"/>
    <property type="project" value="InterPro"/>
</dbReference>
<evidence type="ECO:0000256" key="9">
    <source>
        <dbReference type="ARBA" id="ARBA00023117"/>
    </source>
</evidence>
<dbReference type="Pfam" id="PF02290">
    <property type="entry name" value="SRP14"/>
    <property type="match status" value="1"/>
</dbReference>
<dbReference type="SMART" id="SM00297">
    <property type="entry name" value="BROMO"/>
    <property type="match status" value="2"/>
</dbReference>
<keyword evidence="19" id="KW-1185">Reference proteome</keyword>
<dbReference type="InterPro" id="IPR043151">
    <property type="entry name" value="BAH_sf"/>
</dbReference>
<evidence type="ECO:0000313" key="18">
    <source>
        <dbReference type="EMBL" id="GAO52081.1"/>
    </source>
</evidence>